<accession>A0ACB8SX71</accession>
<protein>
    <submittedName>
        <fullName evidence="1">Carotenoid ester lipase</fullName>
    </submittedName>
</protein>
<proteinExistence type="predicted"/>
<dbReference type="Proteomes" id="UP000814140">
    <property type="component" value="Unassembled WGS sequence"/>
</dbReference>
<evidence type="ECO:0000313" key="1">
    <source>
        <dbReference type="EMBL" id="KAI0060458.1"/>
    </source>
</evidence>
<name>A0ACB8SX71_9AGAM</name>
<reference evidence="1" key="2">
    <citation type="journal article" date="2022" name="New Phytol.">
        <title>Evolutionary transition to the ectomycorrhizal habit in the genomes of a hyperdiverse lineage of mushroom-forming fungi.</title>
        <authorList>
            <person name="Looney B."/>
            <person name="Miyauchi S."/>
            <person name="Morin E."/>
            <person name="Drula E."/>
            <person name="Courty P.E."/>
            <person name="Kohler A."/>
            <person name="Kuo A."/>
            <person name="LaButti K."/>
            <person name="Pangilinan J."/>
            <person name="Lipzen A."/>
            <person name="Riley R."/>
            <person name="Andreopoulos W."/>
            <person name="He G."/>
            <person name="Johnson J."/>
            <person name="Nolan M."/>
            <person name="Tritt A."/>
            <person name="Barry K.W."/>
            <person name="Grigoriev I.V."/>
            <person name="Nagy L.G."/>
            <person name="Hibbett D."/>
            <person name="Henrissat B."/>
            <person name="Matheny P.B."/>
            <person name="Labbe J."/>
            <person name="Martin F.M."/>
        </authorList>
    </citation>
    <scope>NUCLEOTIDE SEQUENCE</scope>
    <source>
        <strain evidence="1">HHB10654</strain>
    </source>
</reference>
<sequence length="549" mass="58879">MLSLDFLLGFTLLLGGRCVGASPSARGFAPTVKLDNGTFTGVASGSVNKFLGIPFAQPPVGDLRFRLPQANKPYTGVQTATAFGPSCPQQSFTLPIPGVLAQEAVDFLVNSIYDIVIPDSEDCLTINVVAPATASPASKLPVVAWIFGGGFEIGSTSTYDGGIIVERSIQLGEPVVYVSMNYRLSAFGFLASQEVKEAGVGNLGLQDQRQALRWIQKYIGAFGGDPTKVTIWGESAGAISVAMHLLTNGGNTEGLFRAGFMQSGSPIPVGDISGGQPYYDALVRGTGCSGSSDTLQCLRDAPYASLKSAMDDTPGIFAYQSLVLAWLPRADGVFLTAPPQQLVLQGSVANVPIISGDCDDEGTLFSLSTLNVTTDQQLQDYLSQIYLPNATTAEIEHLLELYPEDITEGSPFDTGILNALTPQFKRLAALQGDVVFQAPRRFFLQQRSGKQNIWSFLSKRLKDIPGLGSFHGSDILNAYGDEDMADYIIRFAANLDPNGNTNINWPKYTTGSPNLLTFLDGLIPQTITQDTYREDGFNYLTQLSLAQPI</sequence>
<gene>
    <name evidence="1" type="ORF">BV25DRAFT_1888489</name>
</gene>
<comment type="caution">
    <text evidence="1">The sequence shown here is derived from an EMBL/GenBank/DDBJ whole genome shotgun (WGS) entry which is preliminary data.</text>
</comment>
<reference evidence="1" key="1">
    <citation type="submission" date="2021-03" db="EMBL/GenBank/DDBJ databases">
        <authorList>
            <consortium name="DOE Joint Genome Institute"/>
            <person name="Ahrendt S."/>
            <person name="Looney B.P."/>
            <person name="Miyauchi S."/>
            <person name="Morin E."/>
            <person name="Drula E."/>
            <person name="Courty P.E."/>
            <person name="Chicoki N."/>
            <person name="Fauchery L."/>
            <person name="Kohler A."/>
            <person name="Kuo A."/>
            <person name="Labutti K."/>
            <person name="Pangilinan J."/>
            <person name="Lipzen A."/>
            <person name="Riley R."/>
            <person name="Andreopoulos W."/>
            <person name="He G."/>
            <person name="Johnson J."/>
            <person name="Barry K.W."/>
            <person name="Grigoriev I.V."/>
            <person name="Nagy L."/>
            <person name="Hibbett D."/>
            <person name="Henrissat B."/>
            <person name="Matheny P.B."/>
            <person name="Labbe J."/>
            <person name="Martin F."/>
        </authorList>
    </citation>
    <scope>NUCLEOTIDE SEQUENCE</scope>
    <source>
        <strain evidence="1">HHB10654</strain>
    </source>
</reference>
<evidence type="ECO:0000313" key="2">
    <source>
        <dbReference type="Proteomes" id="UP000814140"/>
    </source>
</evidence>
<keyword evidence="2" id="KW-1185">Reference proteome</keyword>
<organism evidence="1 2">
    <name type="scientific">Artomyces pyxidatus</name>
    <dbReference type="NCBI Taxonomy" id="48021"/>
    <lineage>
        <taxon>Eukaryota</taxon>
        <taxon>Fungi</taxon>
        <taxon>Dikarya</taxon>
        <taxon>Basidiomycota</taxon>
        <taxon>Agaricomycotina</taxon>
        <taxon>Agaricomycetes</taxon>
        <taxon>Russulales</taxon>
        <taxon>Auriscalpiaceae</taxon>
        <taxon>Artomyces</taxon>
    </lineage>
</organism>
<dbReference type="EMBL" id="MU277219">
    <property type="protein sequence ID" value="KAI0060458.1"/>
    <property type="molecule type" value="Genomic_DNA"/>
</dbReference>